<accession>A0ABP7ILV0</accession>
<dbReference type="InterPro" id="IPR010982">
    <property type="entry name" value="Lambda_DNA-bd_dom_sf"/>
</dbReference>
<dbReference type="EMBL" id="BAAAZR010000014">
    <property type="protein sequence ID" value="GAA3821422.1"/>
    <property type="molecule type" value="Genomic_DNA"/>
</dbReference>
<dbReference type="CDD" id="cd00093">
    <property type="entry name" value="HTH_XRE"/>
    <property type="match status" value="1"/>
</dbReference>
<dbReference type="Pfam" id="PF19054">
    <property type="entry name" value="DUF5753"/>
    <property type="match status" value="1"/>
</dbReference>
<evidence type="ECO:0000313" key="2">
    <source>
        <dbReference type="EMBL" id="GAA3821422.1"/>
    </source>
</evidence>
<dbReference type="Gene3D" id="1.10.260.40">
    <property type="entry name" value="lambda repressor-like DNA-binding domains"/>
    <property type="match status" value="1"/>
</dbReference>
<sequence>MREFLPQLPTFAERLEYLFKSRRRPNGEEWGVRETERAIKASGAKIDHTTISDLRSGASSNPTLRNLVALAQFFGVSRGWLAGDDPHEQWWDATSVPLSFEETADLESRAASIRIYAPLSVPGLLQIEEYARAVCQWICTPGEVEDSVQAILARQEILDRQLPPHLWLVLDEGALLRAPAGVDAQVGQIDALICATKLPRITVQVVPFSRTGRLPERGSFSLLRFPQDEPDVAVVRQANMMDELVTSPRETGRYHEAHTQLAVNALDPTTSREVLIRLRHQVAVDTWQ</sequence>
<protein>
    <submittedName>
        <fullName evidence="2">Helix-turn-helix transcriptional regulator</fullName>
    </submittedName>
</protein>
<reference evidence="3" key="1">
    <citation type="journal article" date="2019" name="Int. J. Syst. Evol. Microbiol.">
        <title>The Global Catalogue of Microorganisms (GCM) 10K type strain sequencing project: providing services to taxonomists for standard genome sequencing and annotation.</title>
        <authorList>
            <consortium name="The Broad Institute Genomics Platform"/>
            <consortium name="The Broad Institute Genome Sequencing Center for Infectious Disease"/>
            <person name="Wu L."/>
            <person name="Ma J."/>
        </authorList>
    </citation>
    <scope>NUCLEOTIDE SEQUENCE [LARGE SCALE GENOMIC DNA]</scope>
    <source>
        <strain evidence="3">JCM 16908</strain>
    </source>
</reference>
<dbReference type="Pfam" id="PF01381">
    <property type="entry name" value="HTH_3"/>
    <property type="match status" value="1"/>
</dbReference>
<proteinExistence type="predicted"/>
<feature type="domain" description="HTH cro/C1-type" evidence="1">
    <location>
        <begin position="46"/>
        <end position="81"/>
    </location>
</feature>
<dbReference type="Proteomes" id="UP001500888">
    <property type="component" value="Unassembled WGS sequence"/>
</dbReference>
<keyword evidence="3" id="KW-1185">Reference proteome</keyword>
<dbReference type="SUPFAM" id="SSF47413">
    <property type="entry name" value="lambda repressor-like DNA-binding domains"/>
    <property type="match status" value="1"/>
</dbReference>
<dbReference type="RefSeq" id="WP_344944035.1">
    <property type="nucleotide sequence ID" value="NZ_BAAAZR010000014.1"/>
</dbReference>
<organism evidence="2 3">
    <name type="scientific">Sphaerisporangium flaviroseum</name>
    <dbReference type="NCBI Taxonomy" id="509199"/>
    <lineage>
        <taxon>Bacteria</taxon>
        <taxon>Bacillati</taxon>
        <taxon>Actinomycetota</taxon>
        <taxon>Actinomycetes</taxon>
        <taxon>Streptosporangiales</taxon>
        <taxon>Streptosporangiaceae</taxon>
        <taxon>Sphaerisporangium</taxon>
    </lineage>
</organism>
<dbReference type="InterPro" id="IPR043917">
    <property type="entry name" value="DUF5753"/>
</dbReference>
<evidence type="ECO:0000259" key="1">
    <source>
        <dbReference type="PROSITE" id="PS50943"/>
    </source>
</evidence>
<dbReference type="InterPro" id="IPR001387">
    <property type="entry name" value="Cro/C1-type_HTH"/>
</dbReference>
<comment type="caution">
    <text evidence="2">The sequence shown here is derived from an EMBL/GenBank/DDBJ whole genome shotgun (WGS) entry which is preliminary data.</text>
</comment>
<dbReference type="PROSITE" id="PS50943">
    <property type="entry name" value="HTH_CROC1"/>
    <property type="match status" value="1"/>
</dbReference>
<name>A0ABP7ILV0_9ACTN</name>
<gene>
    <name evidence="2" type="ORF">GCM10022226_47190</name>
</gene>
<evidence type="ECO:0000313" key="3">
    <source>
        <dbReference type="Proteomes" id="UP001500888"/>
    </source>
</evidence>